<comment type="caution">
    <text evidence="2">The sequence shown here is derived from an EMBL/GenBank/DDBJ whole genome shotgun (WGS) entry which is preliminary data.</text>
</comment>
<keyword evidence="3" id="KW-1185">Reference proteome</keyword>
<keyword evidence="2" id="KW-0255">Endonuclease</keyword>
<feature type="domain" description="HNH nuclease" evidence="1">
    <location>
        <begin position="11"/>
        <end position="60"/>
    </location>
</feature>
<reference evidence="3" key="1">
    <citation type="journal article" date="2019" name="Int. J. Syst. Evol. Microbiol.">
        <title>The Global Catalogue of Microorganisms (GCM) 10K type strain sequencing project: providing services to taxonomists for standard genome sequencing and annotation.</title>
        <authorList>
            <consortium name="The Broad Institute Genomics Platform"/>
            <consortium name="The Broad Institute Genome Sequencing Center for Infectious Disease"/>
            <person name="Wu L."/>
            <person name="Ma J."/>
        </authorList>
    </citation>
    <scope>NUCLEOTIDE SEQUENCE [LARGE SCALE GENOMIC DNA]</scope>
    <source>
        <strain evidence="3">CGMCC 4.7204</strain>
    </source>
</reference>
<dbReference type="InterPro" id="IPR003615">
    <property type="entry name" value="HNH_nuc"/>
</dbReference>
<dbReference type="Pfam" id="PF01844">
    <property type="entry name" value="HNH"/>
    <property type="match status" value="1"/>
</dbReference>
<evidence type="ECO:0000313" key="3">
    <source>
        <dbReference type="Proteomes" id="UP001595767"/>
    </source>
</evidence>
<evidence type="ECO:0000313" key="2">
    <source>
        <dbReference type="EMBL" id="MFC4127397.1"/>
    </source>
</evidence>
<dbReference type="EMBL" id="JBHSBA010000014">
    <property type="protein sequence ID" value="MFC4127397.1"/>
    <property type="molecule type" value="Genomic_DNA"/>
</dbReference>
<keyword evidence="2" id="KW-0378">Hydrolase</keyword>
<dbReference type="Proteomes" id="UP001595767">
    <property type="component" value="Unassembled WGS sequence"/>
</dbReference>
<keyword evidence="2" id="KW-0540">Nuclease</keyword>
<proteinExistence type="predicted"/>
<organism evidence="2 3">
    <name type="scientific">Nocardia rhizosphaerae</name>
    <dbReference type="NCBI Taxonomy" id="1691571"/>
    <lineage>
        <taxon>Bacteria</taxon>
        <taxon>Bacillati</taxon>
        <taxon>Actinomycetota</taxon>
        <taxon>Actinomycetes</taxon>
        <taxon>Mycobacteriales</taxon>
        <taxon>Nocardiaceae</taxon>
        <taxon>Nocardia</taxon>
    </lineage>
</organism>
<sequence length="87" mass="9851">MSWGGRRSQALVRLTLETYGVRCHLCGRLGANSADHKIPRSKGGSDALANLRPAHRRCNSSRGDMDLAEWFRRHPIRAQTLAPSRRW</sequence>
<evidence type="ECO:0000259" key="1">
    <source>
        <dbReference type="SMART" id="SM00507"/>
    </source>
</evidence>
<dbReference type="CDD" id="cd00085">
    <property type="entry name" value="HNHc"/>
    <property type="match status" value="1"/>
</dbReference>
<name>A0ABV8L957_9NOCA</name>
<dbReference type="InterPro" id="IPR002711">
    <property type="entry name" value="HNH"/>
</dbReference>
<accession>A0ABV8L957</accession>
<dbReference type="GO" id="GO:0004519">
    <property type="term" value="F:endonuclease activity"/>
    <property type="evidence" value="ECO:0007669"/>
    <property type="project" value="UniProtKB-KW"/>
</dbReference>
<dbReference type="RefSeq" id="WP_378552752.1">
    <property type="nucleotide sequence ID" value="NZ_JBHSBA010000014.1"/>
</dbReference>
<protein>
    <submittedName>
        <fullName evidence="2">HNH endonuclease</fullName>
    </submittedName>
</protein>
<gene>
    <name evidence="2" type="ORF">ACFOW8_20925</name>
</gene>
<dbReference type="SMART" id="SM00507">
    <property type="entry name" value="HNHc"/>
    <property type="match status" value="1"/>
</dbReference>
<dbReference type="Gene3D" id="1.10.30.50">
    <property type="match status" value="1"/>
</dbReference>